<name>A0ABR2FLX7_9ROSI</name>
<sequence length="116" mass="12954">MGSSSTVRELLVLLFSTDIQNGVPSIVKKQSEVYSPSIPTDKIAGRKASFVFFLKCPHFDEFGKTLAIFKETVSSGKKYSLKNGCYLFDENPDRRHSILERNINSASKKGQEAAYL</sequence>
<reference evidence="1 2" key="1">
    <citation type="journal article" date="2024" name="G3 (Bethesda)">
        <title>Genome assembly of Hibiscus sabdariffa L. provides insights into metabolisms of medicinal natural products.</title>
        <authorList>
            <person name="Kim T."/>
        </authorList>
    </citation>
    <scope>NUCLEOTIDE SEQUENCE [LARGE SCALE GENOMIC DNA]</scope>
    <source>
        <strain evidence="1">TK-2024</strain>
        <tissue evidence="1">Old leaves</tissue>
    </source>
</reference>
<dbReference type="Proteomes" id="UP001472677">
    <property type="component" value="Unassembled WGS sequence"/>
</dbReference>
<accession>A0ABR2FLX7</accession>
<dbReference type="EMBL" id="JBBPBM010000006">
    <property type="protein sequence ID" value="KAK8581968.1"/>
    <property type="molecule type" value="Genomic_DNA"/>
</dbReference>
<gene>
    <name evidence="1" type="ORF">V6N12_072168</name>
</gene>
<protein>
    <submittedName>
        <fullName evidence="1">Uncharacterized protein</fullName>
    </submittedName>
</protein>
<organism evidence="1 2">
    <name type="scientific">Hibiscus sabdariffa</name>
    <name type="common">roselle</name>
    <dbReference type="NCBI Taxonomy" id="183260"/>
    <lineage>
        <taxon>Eukaryota</taxon>
        <taxon>Viridiplantae</taxon>
        <taxon>Streptophyta</taxon>
        <taxon>Embryophyta</taxon>
        <taxon>Tracheophyta</taxon>
        <taxon>Spermatophyta</taxon>
        <taxon>Magnoliopsida</taxon>
        <taxon>eudicotyledons</taxon>
        <taxon>Gunneridae</taxon>
        <taxon>Pentapetalae</taxon>
        <taxon>rosids</taxon>
        <taxon>malvids</taxon>
        <taxon>Malvales</taxon>
        <taxon>Malvaceae</taxon>
        <taxon>Malvoideae</taxon>
        <taxon>Hibiscus</taxon>
    </lineage>
</organism>
<evidence type="ECO:0000313" key="2">
    <source>
        <dbReference type="Proteomes" id="UP001472677"/>
    </source>
</evidence>
<evidence type="ECO:0000313" key="1">
    <source>
        <dbReference type="EMBL" id="KAK8581968.1"/>
    </source>
</evidence>
<keyword evidence="2" id="KW-1185">Reference proteome</keyword>
<comment type="caution">
    <text evidence="1">The sequence shown here is derived from an EMBL/GenBank/DDBJ whole genome shotgun (WGS) entry which is preliminary data.</text>
</comment>
<proteinExistence type="predicted"/>